<dbReference type="EMBL" id="JBCAWK010000005">
    <property type="protein sequence ID" value="KAK8858805.1"/>
    <property type="molecule type" value="Genomic_DNA"/>
</dbReference>
<feature type="region of interest" description="Disordered" evidence="1">
    <location>
        <begin position="203"/>
        <end position="235"/>
    </location>
</feature>
<name>A0AAW0Z1H3_9TREE</name>
<dbReference type="AlphaFoldDB" id="A0AAW0Z1H3"/>
<evidence type="ECO:0000256" key="1">
    <source>
        <dbReference type="SAM" id="MobiDB-lite"/>
    </source>
</evidence>
<dbReference type="RefSeq" id="XP_066803646.1">
    <property type="nucleotide sequence ID" value="XM_066946145.1"/>
</dbReference>
<proteinExistence type="predicted"/>
<feature type="region of interest" description="Disordered" evidence="1">
    <location>
        <begin position="1"/>
        <end position="41"/>
    </location>
</feature>
<keyword evidence="3" id="KW-1185">Reference proteome</keyword>
<dbReference type="GeneID" id="92180293"/>
<feature type="compositionally biased region" description="Basic and acidic residues" evidence="1">
    <location>
        <begin position="16"/>
        <end position="26"/>
    </location>
</feature>
<feature type="compositionally biased region" description="Polar residues" evidence="1">
    <location>
        <begin position="1"/>
        <end position="13"/>
    </location>
</feature>
<comment type="caution">
    <text evidence="2">The sequence shown here is derived from an EMBL/GenBank/DDBJ whole genome shotgun (WGS) entry which is preliminary data.</text>
</comment>
<evidence type="ECO:0000313" key="2">
    <source>
        <dbReference type="EMBL" id="KAK8858805.1"/>
    </source>
</evidence>
<accession>A0AAW0Z1H3</accession>
<reference evidence="2 3" key="1">
    <citation type="journal article" date="2024" name="bioRxiv">
        <title>Comparative genomics of Cryptococcus and Kwoniella reveals pathogenesis evolution and contrasting karyotype dynamics via intercentromeric recombination or chromosome fusion.</title>
        <authorList>
            <person name="Coelho M.A."/>
            <person name="David-Palma M."/>
            <person name="Shea T."/>
            <person name="Bowers K."/>
            <person name="McGinley-Smith S."/>
            <person name="Mohammad A.W."/>
            <person name="Gnirke A."/>
            <person name="Yurkov A.M."/>
            <person name="Nowrousian M."/>
            <person name="Sun S."/>
            <person name="Cuomo C.A."/>
            <person name="Heitman J."/>
        </authorList>
    </citation>
    <scope>NUCLEOTIDE SEQUENCE [LARGE SCALE GENOMIC DNA]</scope>
    <source>
        <strain evidence="2 3">CBS 13917</strain>
    </source>
</reference>
<organism evidence="2 3">
    <name type="scientific">Kwoniella newhampshirensis</name>
    <dbReference type="NCBI Taxonomy" id="1651941"/>
    <lineage>
        <taxon>Eukaryota</taxon>
        <taxon>Fungi</taxon>
        <taxon>Dikarya</taxon>
        <taxon>Basidiomycota</taxon>
        <taxon>Agaricomycotina</taxon>
        <taxon>Tremellomycetes</taxon>
        <taxon>Tremellales</taxon>
        <taxon>Cryptococcaceae</taxon>
        <taxon>Kwoniella</taxon>
    </lineage>
</organism>
<sequence length="560" mass="62955">MTDPKLSSFSAEESSNDQKRESRGHTDSVSNANDHLHPLSPSLPFKSIQSYSDWSGHGVWLDIPNTPSPPTAASYDMRHLSLIPMDRPSLPIDVDLSDREEIRRRKKREQNQPRSRNEGTTIFRLEREDCWRIGDPSMSWEEPEGTSLSDYNPAIPPFTRLLSATRDFIQSRDAGFQFQRDKRLFNLLRNTLGLRSDFAGNHWNGRGPAGMPYNPPRSTGDDRRGRQQNVPIRCDKSDNDAMNEVCVLLRLPETSIRGFLALARKEAEAGWDFGPALKLSQITAAFMSFLAHYDVISEPQLKPAFQKATNIARSAPQQLVDAKYLEEAIARGTGWNRACWTVWGGSYGGAERGGLEKEDSAWATRSVGGEDISDDGGWTIPTVIDDRPEPMSKGKALPHLTPLIHPMYLSEISLIHYIPYSRRRIVAVLPPVVDTAAPPYSTRCHRLVTVPAPWTAEEKWRVHPAHFEDESLDDDADASANFDLDDEHATIDEPDEIIIWVESSLLSQNFPTVGKLIGMGLRGRWGLMGAKSVGHTEYHQWWTFKAKDFTSSSARVPSRK</sequence>
<gene>
    <name evidence="2" type="ORF">IAR55_003035</name>
</gene>
<dbReference type="Proteomes" id="UP001388673">
    <property type="component" value="Unassembled WGS sequence"/>
</dbReference>
<evidence type="ECO:0000313" key="3">
    <source>
        <dbReference type="Proteomes" id="UP001388673"/>
    </source>
</evidence>
<dbReference type="KEGG" id="kne:92180293"/>
<protein>
    <submittedName>
        <fullName evidence="2">Uncharacterized protein</fullName>
    </submittedName>
</protein>